<dbReference type="Proteomes" id="UP000663853">
    <property type="component" value="Unassembled WGS sequence"/>
</dbReference>
<dbReference type="AlphaFoldDB" id="A0A8H2XR52"/>
<feature type="domain" description="F-box" evidence="1">
    <location>
        <begin position="1"/>
        <end position="45"/>
    </location>
</feature>
<dbReference type="InterPro" id="IPR001810">
    <property type="entry name" value="F-box_dom"/>
</dbReference>
<dbReference type="Pfam" id="PF12937">
    <property type="entry name" value="F-box-like"/>
    <property type="match status" value="1"/>
</dbReference>
<gene>
    <name evidence="2" type="ORF">RDB_LOCUS23244</name>
</gene>
<protein>
    <recommendedName>
        <fullName evidence="1">F-box domain-containing protein</fullName>
    </recommendedName>
</protein>
<dbReference type="EMBL" id="CAJMXA010000435">
    <property type="protein sequence ID" value="CAE6430683.1"/>
    <property type="molecule type" value="Genomic_DNA"/>
</dbReference>
<dbReference type="SUPFAM" id="SSF81383">
    <property type="entry name" value="F-box domain"/>
    <property type="match status" value="1"/>
</dbReference>
<evidence type="ECO:0000313" key="3">
    <source>
        <dbReference type="Proteomes" id="UP000663853"/>
    </source>
</evidence>
<evidence type="ECO:0000259" key="1">
    <source>
        <dbReference type="PROSITE" id="PS50181"/>
    </source>
</evidence>
<accession>A0A8H2XR52</accession>
<dbReference type="InterPro" id="IPR036047">
    <property type="entry name" value="F-box-like_dom_sf"/>
</dbReference>
<reference evidence="2" key="1">
    <citation type="submission" date="2021-01" db="EMBL/GenBank/DDBJ databases">
        <authorList>
            <person name="Kaushik A."/>
        </authorList>
    </citation>
    <scope>NUCLEOTIDE SEQUENCE</scope>
    <source>
        <strain evidence="2">AG6-10EEA</strain>
    </source>
</reference>
<name>A0A8H2XR52_9AGAM</name>
<dbReference type="PROSITE" id="PS50181">
    <property type="entry name" value="FBOX"/>
    <property type="match status" value="1"/>
</dbReference>
<evidence type="ECO:0000313" key="2">
    <source>
        <dbReference type="EMBL" id="CAE6430683.1"/>
    </source>
</evidence>
<organism evidence="2 3">
    <name type="scientific">Rhizoctonia solani</name>
    <dbReference type="NCBI Taxonomy" id="456999"/>
    <lineage>
        <taxon>Eukaryota</taxon>
        <taxon>Fungi</taxon>
        <taxon>Dikarya</taxon>
        <taxon>Basidiomycota</taxon>
        <taxon>Agaricomycotina</taxon>
        <taxon>Agaricomycetes</taxon>
        <taxon>Cantharellales</taxon>
        <taxon>Ceratobasidiaceae</taxon>
        <taxon>Rhizoctonia</taxon>
    </lineage>
</organism>
<sequence>MHFNDIPFEVIQAILSILPRQSLASSSLVCKVWRSATLPLLYRSVCFPLTTNFDSAGFLERSSFENHPEELVNRIAHETNDDGLEFQFSSCVRRLRAVLRMNEEQLRTFGSVVSRMKNLEHLTWVVSKVNKIRWYDTLVRLCQELPKLRSLELVMALNEFLLDNPDEVNSGVAGSNQDSLFTVDRLGPLVGIKALSIGFDEQTGEEQVRELPTTIVKLICSANNIESLIVDSEQPGLQGIFQSENWGLDDMFLALSSHYFPLLRQFCMGAHDHPLYKK</sequence>
<dbReference type="Gene3D" id="3.80.10.10">
    <property type="entry name" value="Ribonuclease Inhibitor"/>
    <property type="match status" value="1"/>
</dbReference>
<dbReference type="InterPro" id="IPR032675">
    <property type="entry name" value="LRR_dom_sf"/>
</dbReference>
<comment type="caution">
    <text evidence="2">The sequence shown here is derived from an EMBL/GenBank/DDBJ whole genome shotgun (WGS) entry which is preliminary data.</text>
</comment>
<proteinExistence type="predicted"/>